<dbReference type="InterPro" id="IPR002035">
    <property type="entry name" value="VWF_A"/>
</dbReference>
<dbReference type="SUPFAM" id="SSF53300">
    <property type="entry name" value="vWA-like"/>
    <property type="match status" value="1"/>
</dbReference>
<dbReference type="PRINTS" id="PR00453">
    <property type="entry name" value="VWFADOMAIN"/>
</dbReference>
<dbReference type="PANTHER" id="PTHR24020:SF20">
    <property type="entry name" value="PH DOMAIN-CONTAINING PROTEIN"/>
    <property type="match status" value="1"/>
</dbReference>
<dbReference type="Proteomes" id="UP001163046">
    <property type="component" value="Unassembled WGS sequence"/>
</dbReference>
<proteinExistence type="predicted"/>
<dbReference type="AlphaFoldDB" id="A0A9X0CX23"/>
<gene>
    <name evidence="2" type="ORF">OS493_021270</name>
</gene>
<name>A0A9X0CX23_9CNID</name>
<evidence type="ECO:0000313" key="2">
    <source>
        <dbReference type="EMBL" id="KAJ7378690.1"/>
    </source>
</evidence>
<dbReference type="OrthoDB" id="10595824at2759"/>
<dbReference type="CDD" id="cd01450">
    <property type="entry name" value="vWFA_subfamily_ECM"/>
    <property type="match status" value="1"/>
</dbReference>
<evidence type="ECO:0000313" key="3">
    <source>
        <dbReference type="Proteomes" id="UP001163046"/>
    </source>
</evidence>
<reference evidence="2" key="1">
    <citation type="submission" date="2023-01" db="EMBL/GenBank/DDBJ databases">
        <title>Genome assembly of the deep-sea coral Lophelia pertusa.</title>
        <authorList>
            <person name="Herrera S."/>
            <person name="Cordes E."/>
        </authorList>
    </citation>
    <scope>NUCLEOTIDE SEQUENCE</scope>
    <source>
        <strain evidence="2">USNM1676648</strain>
        <tissue evidence="2">Polyp</tissue>
    </source>
</reference>
<dbReference type="InterPro" id="IPR036465">
    <property type="entry name" value="vWFA_dom_sf"/>
</dbReference>
<protein>
    <recommendedName>
        <fullName evidence="1">VWFA domain-containing protein</fullName>
    </recommendedName>
</protein>
<organism evidence="2 3">
    <name type="scientific">Desmophyllum pertusum</name>
    <dbReference type="NCBI Taxonomy" id="174260"/>
    <lineage>
        <taxon>Eukaryota</taxon>
        <taxon>Metazoa</taxon>
        <taxon>Cnidaria</taxon>
        <taxon>Anthozoa</taxon>
        <taxon>Hexacorallia</taxon>
        <taxon>Scleractinia</taxon>
        <taxon>Caryophylliina</taxon>
        <taxon>Caryophylliidae</taxon>
        <taxon>Desmophyllum</taxon>
    </lineage>
</organism>
<dbReference type="PROSITE" id="PS50234">
    <property type="entry name" value="VWFA"/>
    <property type="match status" value="1"/>
</dbReference>
<dbReference type="EMBL" id="MU826363">
    <property type="protein sequence ID" value="KAJ7378690.1"/>
    <property type="molecule type" value="Genomic_DNA"/>
</dbReference>
<dbReference type="Pfam" id="PF00092">
    <property type="entry name" value="VWA"/>
    <property type="match status" value="1"/>
</dbReference>
<keyword evidence="3" id="KW-1185">Reference proteome</keyword>
<sequence>MQLSTNFSRSSVCRARIDLGFLIDGSRQTGTSTFKRIIEYVKETVRRFDVQRSQTRIGLTLFASRQRLVFGFRRSHSRAQVYQELKRLRPQRGGRRRTAQALIYAKKYLFRGKPTCGRRRVLILVTTGVSRDNVVRPARILHAAGIEVYTVGVGRVSVKYLRKIATDRNNVFSVKVGKLLSIVRTLKDKMCYSPGKSLVKYFCNFSLLTSCQTFVYEFPLK</sequence>
<comment type="caution">
    <text evidence="2">The sequence shown here is derived from an EMBL/GenBank/DDBJ whole genome shotgun (WGS) entry which is preliminary data.</text>
</comment>
<dbReference type="PANTHER" id="PTHR24020">
    <property type="entry name" value="COLLAGEN ALPHA"/>
    <property type="match status" value="1"/>
</dbReference>
<feature type="domain" description="VWFA" evidence="1">
    <location>
        <begin position="18"/>
        <end position="190"/>
    </location>
</feature>
<dbReference type="SMART" id="SM00327">
    <property type="entry name" value="VWA"/>
    <property type="match status" value="1"/>
</dbReference>
<evidence type="ECO:0000259" key="1">
    <source>
        <dbReference type="PROSITE" id="PS50234"/>
    </source>
</evidence>
<dbReference type="InterPro" id="IPR050525">
    <property type="entry name" value="ECM_Assembly_Org"/>
</dbReference>
<dbReference type="Gene3D" id="3.40.50.410">
    <property type="entry name" value="von Willebrand factor, type A domain"/>
    <property type="match status" value="1"/>
</dbReference>
<accession>A0A9X0CX23</accession>